<evidence type="ECO:0000256" key="4">
    <source>
        <dbReference type="ARBA" id="ARBA00023284"/>
    </source>
</evidence>
<dbReference type="InterPro" id="IPR011990">
    <property type="entry name" value="TPR-like_helical_dom_sf"/>
</dbReference>
<dbReference type="GO" id="GO:0015035">
    <property type="term" value="F:protein-disulfide reductase activity"/>
    <property type="evidence" value="ECO:0007669"/>
    <property type="project" value="TreeGrafter"/>
</dbReference>
<dbReference type="Pfam" id="PF14559">
    <property type="entry name" value="TPR_19"/>
    <property type="match status" value="1"/>
</dbReference>
<dbReference type="Pfam" id="PF14561">
    <property type="entry name" value="TPR_20"/>
    <property type="match status" value="1"/>
</dbReference>
<evidence type="ECO:0000256" key="3">
    <source>
        <dbReference type="ARBA" id="ARBA00023157"/>
    </source>
</evidence>
<dbReference type="GO" id="GO:0006950">
    <property type="term" value="P:response to stress"/>
    <property type="evidence" value="ECO:0007669"/>
    <property type="project" value="UniProtKB-ARBA"/>
</dbReference>
<evidence type="ECO:0000256" key="2">
    <source>
        <dbReference type="ARBA" id="ARBA00022982"/>
    </source>
</evidence>
<dbReference type="Proteomes" id="UP000269265">
    <property type="component" value="Unassembled WGS sequence"/>
</dbReference>
<dbReference type="PANTHER" id="PTHR45663:SF11">
    <property type="entry name" value="GEO12009P1"/>
    <property type="match status" value="1"/>
</dbReference>
<keyword evidence="4" id="KW-0676">Redox-active center</keyword>
<dbReference type="AlphaFoldDB" id="A0A426VDH0"/>
<dbReference type="EMBL" id="RSED01000005">
    <property type="protein sequence ID" value="RRS04907.1"/>
    <property type="molecule type" value="Genomic_DNA"/>
</dbReference>
<evidence type="ECO:0000313" key="8">
    <source>
        <dbReference type="Proteomes" id="UP000269265"/>
    </source>
</evidence>
<keyword evidence="3" id="KW-1015">Disulfide bond</keyword>
<dbReference type="Pfam" id="PF00085">
    <property type="entry name" value="Thioredoxin"/>
    <property type="match status" value="1"/>
</dbReference>
<organism evidence="7 8">
    <name type="scientific">Aquabacterium soli</name>
    <dbReference type="NCBI Taxonomy" id="2493092"/>
    <lineage>
        <taxon>Bacteria</taxon>
        <taxon>Pseudomonadati</taxon>
        <taxon>Pseudomonadota</taxon>
        <taxon>Betaproteobacteria</taxon>
        <taxon>Burkholderiales</taxon>
        <taxon>Aquabacterium</taxon>
    </lineage>
</organism>
<dbReference type="PROSITE" id="PS51352">
    <property type="entry name" value="THIOREDOXIN_2"/>
    <property type="match status" value="1"/>
</dbReference>
<dbReference type="CDD" id="cd02956">
    <property type="entry name" value="ybbN"/>
    <property type="match status" value="1"/>
</dbReference>
<dbReference type="SUPFAM" id="SSF48452">
    <property type="entry name" value="TPR-like"/>
    <property type="match status" value="1"/>
</dbReference>
<keyword evidence="8" id="KW-1185">Reference proteome</keyword>
<dbReference type="PANTHER" id="PTHR45663">
    <property type="entry name" value="GEO12009P1"/>
    <property type="match status" value="1"/>
</dbReference>
<evidence type="ECO:0000313" key="7">
    <source>
        <dbReference type="EMBL" id="RRS04907.1"/>
    </source>
</evidence>
<dbReference type="PROSITE" id="PS00194">
    <property type="entry name" value="THIOREDOXIN_1"/>
    <property type="match status" value="1"/>
</dbReference>
<evidence type="ECO:0000256" key="1">
    <source>
        <dbReference type="ARBA" id="ARBA00022448"/>
    </source>
</evidence>
<evidence type="ECO:0000256" key="5">
    <source>
        <dbReference type="SAM" id="MobiDB-lite"/>
    </source>
</evidence>
<reference evidence="7 8" key="1">
    <citation type="submission" date="2018-12" db="EMBL/GenBank/DDBJ databases">
        <title>The whole draft genome of Aquabacterium sp. SJQ9.</title>
        <authorList>
            <person name="Sun L."/>
            <person name="Gao X."/>
            <person name="Chen W."/>
            <person name="Huang K."/>
        </authorList>
    </citation>
    <scope>NUCLEOTIDE SEQUENCE [LARGE SCALE GENOMIC DNA]</scope>
    <source>
        <strain evidence="7 8">SJQ9</strain>
    </source>
</reference>
<dbReference type="OrthoDB" id="9790390at2"/>
<dbReference type="GO" id="GO:0005829">
    <property type="term" value="C:cytosol"/>
    <property type="evidence" value="ECO:0007669"/>
    <property type="project" value="TreeGrafter"/>
</dbReference>
<feature type="region of interest" description="Disordered" evidence="5">
    <location>
        <begin position="275"/>
        <end position="294"/>
    </location>
</feature>
<keyword evidence="1" id="KW-0813">Transport</keyword>
<dbReference type="InterPro" id="IPR013766">
    <property type="entry name" value="Thioredoxin_domain"/>
</dbReference>
<evidence type="ECO:0000259" key="6">
    <source>
        <dbReference type="PROSITE" id="PS51352"/>
    </source>
</evidence>
<accession>A0A426VDH0</accession>
<dbReference type="InterPro" id="IPR036249">
    <property type="entry name" value="Thioredoxin-like_sf"/>
</dbReference>
<feature type="domain" description="Thioredoxin" evidence="6">
    <location>
        <begin position="1"/>
        <end position="111"/>
    </location>
</feature>
<gene>
    <name evidence="7" type="ORF">EIP75_08000</name>
</gene>
<protein>
    <submittedName>
        <fullName evidence="7">Tetratricopeptide repeat protein</fullName>
    </submittedName>
</protein>
<dbReference type="GO" id="GO:0045454">
    <property type="term" value="P:cell redox homeostasis"/>
    <property type="evidence" value="ECO:0007669"/>
    <property type="project" value="TreeGrafter"/>
</dbReference>
<name>A0A426VDH0_9BURK</name>
<dbReference type="InterPro" id="IPR017937">
    <property type="entry name" value="Thioredoxin_CS"/>
</dbReference>
<comment type="caution">
    <text evidence="7">The sequence shown here is derived from an EMBL/GenBank/DDBJ whole genome shotgun (WGS) entry which is preliminary data.</text>
</comment>
<dbReference type="Gene3D" id="3.40.30.10">
    <property type="entry name" value="Glutaredoxin"/>
    <property type="match status" value="1"/>
</dbReference>
<keyword evidence="2" id="KW-0249">Electron transport</keyword>
<dbReference type="SUPFAM" id="SSF52833">
    <property type="entry name" value="Thioredoxin-like"/>
    <property type="match status" value="1"/>
</dbReference>
<proteinExistence type="predicted"/>
<feature type="compositionally biased region" description="Low complexity" evidence="5">
    <location>
        <begin position="285"/>
        <end position="294"/>
    </location>
</feature>
<dbReference type="Gene3D" id="1.25.40.10">
    <property type="entry name" value="Tetratricopeptide repeat domain"/>
    <property type="match status" value="2"/>
</dbReference>
<dbReference type="RefSeq" id="WP_125242725.1">
    <property type="nucleotide sequence ID" value="NZ_RSED01000005.1"/>
</dbReference>
<sequence length="326" mass="35178">MIDITLENFETDLLATSAQVPVLLDIWAPWCGPCKTLGPVLERLEEAYGGRFMLAKLNADEQPEIAGQLSQMFGVRSIPFCVMFTGGQPVDGFVGALPEAQIREFLDKHVPEGDLAPEADVLEADEASLADGQPGDAFARLQEALAKDPANDEARFELIKLLLAEGAADEAQAMFDPVAPRATGPLAEQRVVAFGRYIAALQAARQGRSPGELAEAITANKRDFAARFELAQIFFAAGQFTQAMDELLEIIMRDKSWQDEAARKTYVAILEVMTKPQPKQPPGGKPVAGAPGAADKPQLEIAGKVAVAAADPVIDQYRRKLSMALF</sequence>